<keyword evidence="11" id="KW-1185">Reference proteome</keyword>
<dbReference type="CDD" id="cd18773">
    <property type="entry name" value="PDC1_HK_sensor"/>
    <property type="match status" value="1"/>
</dbReference>
<dbReference type="SUPFAM" id="SSF46689">
    <property type="entry name" value="Homeodomain-like"/>
    <property type="match status" value="2"/>
</dbReference>
<dbReference type="Gene3D" id="1.10.10.60">
    <property type="entry name" value="Homeodomain-like"/>
    <property type="match status" value="3"/>
</dbReference>
<dbReference type="FunFam" id="1.10.10.60:FF:000010">
    <property type="entry name" value="Transcriptional activator Myb isoform A"/>
    <property type="match status" value="1"/>
</dbReference>
<evidence type="ECO:0000313" key="11">
    <source>
        <dbReference type="Proteomes" id="UP001327560"/>
    </source>
</evidence>
<evidence type="ECO:0000313" key="10">
    <source>
        <dbReference type="EMBL" id="WOL14053.1"/>
    </source>
</evidence>
<feature type="domain" description="Myb-like" evidence="8">
    <location>
        <begin position="155"/>
        <end position="205"/>
    </location>
</feature>
<evidence type="ECO:0000259" key="9">
    <source>
        <dbReference type="PROSITE" id="PS51294"/>
    </source>
</evidence>
<keyword evidence="2" id="KW-0677">Repeat</keyword>
<name>A0AAQ3QLM3_9LILI</name>
<evidence type="ECO:0000256" key="4">
    <source>
        <dbReference type="ARBA" id="ARBA00023125"/>
    </source>
</evidence>
<dbReference type="AlphaFoldDB" id="A0AAQ3QLM3"/>
<dbReference type="InterPro" id="IPR009057">
    <property type="entry name" value="Homeodomain-like_sf"/>
</dbReference>
<feature type="compositionally biased region" description="Polar residues" evidence="7">
    <location>
        <begin position="15"/>
        <end position="26"/>
    </location>
</feature>
<evidence type="ECO:0000256" key="2">
    <source>
        <dbReference type="ARBA" id="ARBA00022737"/>
    </source>
</evidence>
<evidence type="ECO:0000259" key="8">
    <source>
        <dbReference type="PROSITE" id="PS50090"/>
    </source>
</evidence>
<feature type="compositionally biased region" description="Basic and acidic residues" evidence="7">
    <location>
        <begin position="1"/>
        <end position="12"/>
    </location>
</feature>
<dbReference type="Pfam" id="PF00249">
    <property type="entry name" value="Myb_DNA-binding"/>
    <property type="match status" value="3"/>
</dbReference>
<evidence type="ECO:0000256" key="6">
    <source>
        <dbReference type="ARBA" id="ARBA00023242"/>
    </source>
</evidence>
<dbReference type="Proteomes" id="UP001327560">
    <property type="component" value="Chromosome 7"/>
</dbReference>
<dbReference type="GO" id="GO:0005634">
    <property type="term" value="C:nucleus"/>
    <property type="evidence" value="ECO:0007669"/>
    <property type="project" value="UniProtKB-SubCell"/>
</dbReference>
<evidence type="ECO:0000256" key="7">
    <source>
        <dbReference type="SAM" id="MobiDB-lite"/>
    </source>
</evidence>
<feature type="region of interest" description="Disordered" evidence="7">
    <location>
        <begin position="1"/>
        <end position="61"/>
    </location>
</feature>
<keyword evidence="4" id="KW-0238">DNA-binding</keyword>
<keyword evidence="5" id="KW-0804">Transcription</keyword>
<keyword evidence="3" id="KW-0805">Transcription regulation</keyword>
<feature type="domain" description="HTH myb-type" evidence="9">
    <location>
        <begin position="159"/>
        <end position="209"/>
    </location>
</feature>
<dbReference type="InterPro" id="IPR050560">
    <property type="entry name" value="MYB_TF"/>
</dbReference>
<dbReference type="GO" id="GO:0000981">
    <property type="term" value="F:DNA-binding transcription factor activity, RNA polymerase II-specific"/>
    <property type="evidence" value="ECO:0007669"/>
    <property type="project" value="TreeGrafter"/>
</dbReference>
<feature type="domain" description="HTH myb-type" evidence="9">
    <location>
        <begin position="103"/>
        <end position="158"/>
    </location>
</feature>
<feature type="domain" description="HTH myb-type" evidence="9">
    <location>
        <begin position="56"/>
        <end position="102"/>
    </location>
</feature>
<dbReference type="InterPro" id="IPR017930">
    <property type="entry name" value="Myb_dom"/>
</dbReference>
<dbReference type="PROSITE" id="PS51294">
    <property type="entry name" value="HTH_MYB"/>
    <property type="match status" value="3"/>
</dbReference>
<dbReference type="SMART" id="SM00717">
    <property type="entry name" value="SANT"/>
    <property type="match status" value="3"/>
</dbReference>
<feature type="compositionally biased region" description="Low complexity" evidence="7">
    <location>
        <begin position="471"/>
        <end position="481"/>
    </location>
</feature>
<feature type="compositionally biased region" description="Basic and acidic residues" evidence="7">
    <location>
        <begin position="549"/>
        <end position="560"/>
    </location>
</feature>
<sequence>MKVEQRCVENKKSAGVSSSTLSQGSYGLSGVSPAVSSPLKSPPSRRRTSGPIRRAKGGWTPQEDETLKKAVEAYKGRCWKKIAEFFPHRTEVQCLHRWQKVLDPELVKGPWTPEEDQKIISLVAKYGPAKWSIIAKALPGRIGKQCRERWYNHLDPTIKKDAWTAEEELALMNAHHAYGNKWAEIAKVLPGRTDNSIKNHWHSSLKKKLDFFLATGKLPSVPKSETVGVLKYVRSLDSGQSLLCSSEGSDVNTTGFSGSASSMDSGMHAGATGQGKLKLPTARESKRERLLNLNIGLFDPDVECSMHSPISNVCVRSDPGMELAEHSNTFENDQLNGAFETTSQREVAPAASLLYKPSHSEATCISGDDSIMATSVSMQKTNSSCIVASPSGLSTPSSVTGNNLVQDVESILRDAARSFPNTPSIFRREKRRLIESLASDSSASGKGILYLDSSCATPEGKVRYSSEATNSSISKVSSSSSDRGFLHKNRKNSFVSPPYRSRQKRTAIIKSVEKQLSFTFNEECDSNTNPLVLDVGSSSPTESNTLFPRKQELKLNKEAS</sequence>
<comment type="subcellular location">
    <subcellularLocation>
        <location evidence="1">Nucleus</location>
    </subcellularLocation>
</comment>
<dbReference type="FunFam" id="1.10.10.60:FF:000016">
    <property type="entry name" value="Transcriptional activator Myb isoform A"/>
    <property type="match status" value="1"/>
</dbReference>
<feature type="compositionally biased region" description="Basic residues" evidence="7">
    <location>
        <begin position="43"/>
        <end position="56"/>
    </location>
</feature>
<keyword evidence="6" id="KW-0539">Nucleus</keyword>
<feature type="domain" description="Myb-like" evidence="8">
    <location>
        <begin position="103"/>
        <end position="154"/>
    </location>
</feature>
<feature type="region of interest" description="Disordered" evidence="7">
    <location>
        <begin position="524"/>
        <end position="560"/>
    </location>
</feature>
<dbReference type="GO" id="GO:0000978">
    <property type="term" value="F:RNA polymerase II cis-regulatory region sequence-specific DNA binding"/>
    <property type="evidence" value="ECO:0007669"/>
    <property type="project" value="TreeGrafter"/>
</dbReference>
<evidence type="ECO:0000256" key="3">
    <source>
        <dbReference type="ARBA" id="ARBA00023015"/>
    </source>
</evidence>
<feature type="region of interest" description="Disordered" evidence="7">
    <location>
        <begin position="463"/>
        <end position="499"/>
    </location>
</feature>
<reference evidence="10 11" key="1">
    <citation type="submission" date="2023-10" db="EMBL/GenBank/DDBJ databases">
        <title>Chromosome-scale genome assembly provides insights into flower coloration mechanisms of Canna indica.</title>
        <authorList>
            <person name="Li C."/>
        </authorList>
    </citation>
    <scope>NUCLEOTIDE SEQUENCE [LARGE SCALE GENOMIC DNA]</scope>
    <source>
        <tissue evidence="10">Flower</tissue>
    </source>
</reference>
<proteinExistence type="predicted"/>
<evidence type="ECO:0000256" key="5">
    <source>
        <dbReference type="ARBA" id="ARBA00023163"/>
    </source>
</evidence>
<evidence type="ECO:0000256" key="1">
    <source>
        <dbReference type="ARBA" id="ARBA00004123"/>
    </source>
</evidence>
<dbReference type="CDD" id="cd00167">
    <property type="entry name" value="SANT"/>
    <property type="match status" value="3"/>
</dbReference>
<dbReference type="PROSITE" id="PS50090">
    <property type="entry name" value="MYB_LIKE"/>
    <property type="match status" value="3"/>
</dbReference>
<gene>
    <name evidence="10" type="ORF">Cni_G22833</name>
</gene>
<accession>A0AAQ3QLM3</accession>
<dbReference type="PANTHER" id="PTHR45614">
    <property type="entry name" value="MYB PROTEIN-RELATED"/>
    <property type="match status" value="1"/>
</dbReference>
<feature type="compositionally biased region" description="Polar residues" evidence="7">
    <location>
        <begin position="524"/>
        <end position="546"/>
    </location>
</feature>
<dbReference type="EMBL" id="CP136896">
    <property type="protein sequence ID" value="WOL14053.1"/>
    <property type="molecule type" value="Genomic_DNA"/>
</dbReference>
<dbReference type="PANTHER" id="PTHR45614:SF194">
    <property type="entry name" value="TRANSCRIPTION FACTOR MYB3R-3-RELATED"/>
    <property type="match status" value="1"/>
</dbReference>
<protein>
    <submittedName>
        <fullName evidence="10">Myb-related protein B-like</fullName>
    </submittedName>
</protein>
<feature type="domain" description="Myb-like" evidence="8">
    <location>
        <begin position="51"/>
        <end position="102"/>
    </location>
</feature>
<organism evidence="10 11">
    <name type="scientific">Canna indica</name>
    <name type="common">Indian-shot</name>
    <dbReference type="NCBI Taxonomy" id="4628"/>
    <lineage>
        <taxon>Eukaryota</taxon>
        <taxon>Viridiplantae</taxon>
        <taxon>Streptophyta</taxon>
        <taxon>Embryophyta</taxon>
        <taxon>Tracheophyta</taxon>
        <taxon>Spermatophyta</taxon>
        <taxon>Magnoliopsida</taxon>
        <taxon>Liliopsida</taxon>
        <taxon>Zingiberales</taxon>
        <taxon>Cannaceae</taxon>
        <taxon>Canna</taxon>
    </lineage>
</organism>
<dbReference type="FunFam" id="1.10.10.60:FF:000324">
    <property type="entry name" value="Transcription factor MYB3R-2"/>
    <property type="match status" value="1"/>
</dbReference>
<dbReference type="InterPro" id="IPR001005">
    <property type="entry name" value="SANT/Myb"/>
</dbReference>